<evidence type="ECO:0000256" key="1">
    <source>
        <dbReference type="SAM" id="MobiDB-lite"/>
    </source>
</evidence>
<evidence type="ECO:0000256" key="2">
    <source>
        <dbReference type="SAM" id="Phobius"/>
    </source>
</evidence>
<keyword evidence="5" id="KW-1185">Reference proteome</keyword>
<feature type="transmembrane region" description="Helical" evidence="2">
    <location>
        <begin position="261"/>
        <end position="279"/>
    </location>
</feature>
<dbReference type="OrthoDB" id="5634360at2"/>
<feature type="compositionally biased region" description="Basic and acidic residues" evidence="1">
    <location>
        <begin position="593"/>
        <end position="602"/>
    </location>
</feature>
<organism evidence="4 5">
    <name type="scientific">Legionella beliardensis</name>
    <dbReference type="NCBI Taxonomy" id="91822"/>
    <lineage>
        <taxon>Bacteria</taxon>
        <taxon>Pseudomonadati</taxon>
        <taxon>Pseudomonadota</taxon>
        <taxon>Gammaproteobacteria</taxon>
        <taxon>Legionellales</taxon>
        <taxon>Legionellaceae</taxon>
        <taxon>Legionella</taxon>
    </lineage>
</organism>
<dbReference type="EMBL" id="UGNV01000001">
    <property type="protein sequence ID" value="STX27692.1"/>
    <property type="molecule type" value="Genomic_DNA"/>
</dbReference>
<feature type="transmembrane region" description="Helical" evidence="2">
    <location>
        <begin position="322"/>
        <end position="344"/>
    </location>
</feature>
<evidence type="ECO:0000313" key="4">
    <source>
        <dbReference type="EMBL" id="STX27692.1"/>
    </source>
</evidence>
<feature type="region of interest" description="Disordered" evidence="1">
    <location>
        <begin position="585"/>
        <end position="645"/>
    </location>
</feature>
<reference evidence="4 5" key="1">
    <citation type="submission" date="2018-06" db="EMBL/GenBank/DDBJ databases">
        <authorList>
            <consortium name="Pathogen Informatics"/>
            <person name="Doyle S."/>
        </authorList>
    </citation>
    <scope>NUCLEOTIDE SEQUENCE [LARGE SCALE GENOMIC DNA]</scope>
    <source>
        <strain evidence="4 5">NCTC13315</strain>
    </source>
</reference>
<feature type="region of interest" description="Disordered" evidence="1">
    <location>
        <begin position="519"/>
        <end position="539"/>
    </location>
</feature>
<feature type="transmembrane region" description="Helical" evidence="2">
    <location>
        <begin position="350"/>
        <end position="371"/>
    </location>
</feature>
<accession>A0A378HY03</accession>
<feature type="transmembrane region" description="Helical" evidence="2">
    <location>
        <begin position="411"/>
        <end position="432"/>
    </location>
</feature>
<proteinExistence type="predicted"/>
<dbReference type="RefSeq" id="WP_115301488.1">
    <property type="nucleotide sequence ID" value="NZ_CAAAHO010000003.1"/>
</dbReference>
<keyword evidence="2" id="KW-1133">Transmembrane helix</keyword>
<feature type="transmembrane region" description="Helical" evidence="2">
    <location>
        <begin position="285"/>
        <end position="310"/>
    </location>
</feature>
<feature type="compositionally biased region" description="Low complexity" evidence="1">
    <location>
        <begin position="633"/>
        <end position="645"/>
    </location>
</feature>
<dbReference type="InterPro" id="IPR054178">
    <property type="entry name" value="Lpg0393-like_VPS9"/>
</dbReference>
<dbReference type="AlphaFoldDB" id="A0A378HY03"/>
<gene>
    <name evidence="4" type="ORF">NCTC13315_00199</name>
</gene>
<feature type="transmembrane region" description="Helical" evidence="2">
    <location>
        <begin position="472"/>
        <end position="495"/>
    </location>
</feature>
<keyword evidence="2" id="KW-0472">Membrane</keyword>
<feature type="transmembrane region" description="Helical" evidence="2">
    <location>
        <begin position="444"/>
        <end position="466"/>
    </location>
</feature>
<dbReference type="Pfam" id="PF22035">
    <property type="entry name" value="Lpg0393_VPS9"/>
    <property type="match status" value="1"/>
</dbReference>
<protein>
    <recommendedName>
        <fullName evidence="3">Lpg0393-like VPS9-like domain-containing protein</fullName>
    </recommendedName>
</protein>
<sequence length="645" mass="66434">MKQPFEIEAPQINAQTFVDYLRKGEYYQAINFYSFTLAKYIALPAKIIKGRELSSDIMQQALIYELCQTDLNRDDIAALDFMDKCFVYYGLMGERALGTAIFSASASAAVHLKEAAKSAGRNDELAAISKEITHIDDVDAISGEISHIDNDDVPKNPYLSFNLFTKEMYDLVPPPQVDVGDYKSEVLIRTLPAHLMDLDEITFNSVVGDLKKLEQAENEDLEKANIEKRVSFSELIDFAINKRAERAAQTRTKIVEIATPILLGVGGAAIGAGVGSLIFPVVGTAIGAVLGGAIVGGGGAALGLSVVGLVELFKKNPARGTTLTTAGGIGVGAAVGALLGTLVFPGIGTGIGAAIGAGVGAAVSFTGLGLYHLWQKHRITGTALTTAGSAGLGAGVGALLGTVAFPGIGTGIGAAIGAGIGASIGCTGTGIYNAVTKRPLIGTGLIGIGTAGIGAGIGAAIGTAFFPGPGTAIGAAIGAAIPLAAASIAVGVQLFKTWRANRKADAPAVIRPVNNEIYEDPADGHKGPRPDSTNKVGAEAGVGTNPILIQSKPESPALLVGKLGVTHASSYPAPTLNQAATEVKGVVGSAPTRRLEPYDKSAPRSIPSRPNTQYDYGESTSYSDDRSDEESNPDYSRSYGSSSNS</sequence>
<name>A0A378HY03_9GAMM</name>
<evidence type="ECO:0000259" key="3">
    <source>
        <dbReference type="Pfam" id="PF22035"/>
    </source>
</evidence>
<dbReference type="Proteomes" id="UP000254968">
    <property type="component" value="Unassembled WGS sequence"/>
</dbReference>
<feature type="domain" description="Lpg0393-like VPS9-like" evidence="3">
    <location>
        <begin position="14"/>
        <end position="116"/>
    </location>
</feature>
<keyword evidence="2" id="KW-0812">Transmembrane</keyword>
<feature type="transmembrane region" description="Helical" evidence="2">
    <location>
        <begin position="383"/>
        <end position="405"/>
    </location>
</feature>
<evidence type="ECO:0000313" key="5">
    <source>
        <dbReference type="Proteomes" id="UP000254968"/>
    </source>
</evidence>
<feature type="compositionally biased region" description="Polar residues" evidence="1">
    <location>
        <begin position="608"/>
        <end position="622"/>
    </location>
</feature>